<protein>
    <submittedName>
        <fullName evidence="2">Uncharacterized protein</fullName>
    </submittedName>
</protein>
<keyword evidence="1" id="KW-1133">Transmembrane helix</keyword>
<evidence type="ECO:0000256" key="1">
    <source>
        <dbReference type="SAM" id="Phobius"/>
    </source>
</evidence>
<dbReference type="RefSeq" id="WP_308457221.1">
    <property type="nucleotide sequence ID" value="NZ_JAJEQM010000031.1"/>
</dbReference>
<feature type="transmembrane region" description="Helical" evidence="1">
    <location>
        <begin position="65"/>
        <end position="86"/>
    </location>
</feature>
<sequence>MKKNLIISSGIVSIMLILSTLTLFTHTIKTPAFVIGYIFLDIAIVLQIIPWGVLKFKNNLKFLRVPYIIVYGVYLIIQFILFKTVIRMTPMLTMSVVLLCLMGIAQLILYGAFGSIEKNQTSGEYSFYTESQRHINLILVSVNDDGLKTELKKAVDNIKYGNRKSSVNSMELEDKIEGTIEEIGRYVESNEVVEAKKLVSKLNLFIEKRNVMC</sequence>
<keyword evidence="3" id="KW-1185">Reference proteome</keyword>
<evidence type="ECO:0000313" key="3">
    <source>
        <dbReference type="Proteomes" id="UP001198242"/>
    </source>
</evidence>
<comment type="caution">
    <text evidence="2">The sequence shown here is derived from an EMBL/GenBank/DDBJ whole genome shotgun (WGS) entry which is preliminary data.</text>
</comment>
<feature type="transmembrane region" description="Helical" evidence="1">
    <location>
        <begin position="92"/>
        <end position="113"/>
    </location>
</feature>
<reference evidence="2 3" key="1">
    <citation type="submission" date="2021-10" db="EMBL/GenBank/DDBJ databases">
        <title>Anaerobic single-cell dispensing facilitates the cultivation of human gut bacteria.</title>
        <authorList>
            <person name="Afrizal A."/>
        </authorList>
    </citation>
    <scope>NUCLEOTIDE SEQUENCE [LARGE SCALE GENOMIC DNA]</scope>
    <source>
        <strain evidence="2 3">CLA-AA-H232</strain>
    </source>
</reference>
<dbReference type="EMBL" id="JAJEQM010000031">
    <property type="protein sequence ID" value="MCC2211856.1"/>
    <property type="molecule type" value="Genomic_DNA"/>
</dbReference>
<name>A0AAE3E1L6_9FIRM</name>
<gene>
    <name evidence="2" type="ORF">LKE05_13805</name>
</gene>
<keyword evidence="1" id="KW-0472">Membrane</keyword>
<feature type="transmembrane region" description="Helical" evidence="1">
    <location>
        <begin position="34"/>
        <end position="53"/>
    </location>
</feature>
<feature type="transmembrane region" description="Helical" evidence="1">
    <location>
        <begin position="5"/>
        <end position="28"/>
    </location>
</feature>
<dbReference type="Proteomes" id="UP001198242">
    <property type="component" value="Unassembled WGS sequence"/>
</dbReference>
<accession>A0AAE3E1L6</accession>
<dbReference type="AlphaFoldDB" id="A0AAE3E1L6"/>
<proteinExistence type="predicted"/>
<evidence type="ECO:0000313" key="2">
    <source>
        <dbReference type="EMBL" id="MCC2211856.1"/>
    </source>
</evidence>
<keyword evidence="1" id="KW-0812">Transmembrane</keyword>
<organism evidence="2 3">
    <name type="scientific">Hominilimicola fabiformis</name>
    <dbReference type="NCBI Taxonomy" id="2885356"/>
    <lineage>
        <taxon>Bacteria</taxon>
        <taxon>Bacillati</taxon>
        <taxon>Bacillota</taxon>
        <taxon>Clostridia</taxon>
        <taxon>Eubacteriales</taxon>
        <taxon>Oscillospiraceae</taxon>
        <taxon>Hominilimicola</taxon>
    </lineage>
</organism>